<feature type="compositionally biased region" description="Basic and acidic residues" evidence="1">
    <location>
        <begin position="33"/>
        <end position="50"/>
    </location>
</feature>
<feature type="region of interest" description="Disordered" evidence="1">
    <location>
        <begin position="23"/>
        <end position="50"/>
    </location>
</feature>
<dbReference type="RefSeq" id="WP_380082940.1">
    <property type="nucleotide sequence ID" value="NZ_JBHSWD010000001.1"/>
</dbReference>
<keyword evidence="3" id="KW-1185">Reference proteome</keyword>
<evidence type="ECO:0000313" key="2">
    <source>
        <dbReference type="EMBL" id="MFC6591924.1"/>
    </source>
</evidence>
<evidence type="ECO:0000313" key="3">
    <source>
        <dbReference type="Proteomes" id="UP001596297"/>
    </source>
</evidence>
<accession>A0ABW1YCF2</accession>
<dbReference type="Proteomes" id="UP001596297">
    <property type="component" value="Unassembled WGS sequence"/>
</dbReference>
<comment type="caution">
    <text evidence="2">The sequence shown here is derived from an EMBL/GenBank/DDBJ whole genome shotgun (WGS) entry which is preliminary data.</text>
</comment>
<evidence type="ECO:0000256" key="1">
    <source>
        <dbReference type="SAM" id="MobiDB-lite"/>
    </source>
</evidence>
<gene>
    <name evidence="2" type="ORF">ACFP81_07835</name>
</gene>
<dbReference type="EMBL" id="JBHSWD010000001">
    <property type="protein sequence ID" value="MFC6591924.1"/>
    <property type="molecule type" value="Genomic_DNA"/>
</dbReference>
<organism evidence="2 3">
    <name type="scientific">Deinococcus lacus</name>
    <dbReference type="NCBI Taxonomy" id="392561"/>
    <lineage>
        <taxon>Bacteria</taxon>
        <taxon>Thermotogati</taxon>
        <taxon>Deinococcota</taxon>
        <taxon>Deinococci</taxon>
        <taxon>Deinococcales</taxon>
        <taxon>Deinococcaceae</taxon>
        <taxon>Deinococcus</taxon>
    </lineage>
</organism>
<protein>
    <submittedName>
        <fullName evidence="2">Uncharacterized protein</fullName>
    </submittedName>
</protein>
<proteinExistence type="predicted"/>
<reference evidence="3" key="1">
    <citation type="journal article" date="2019" name="Int. J. Syst. Evol. Microbiol.">
        <title>The Global Catalogue of Microorganisms (GCM) 10K type strain sequencing project: providing services to taxonomists for standard genome sequencing and annotation.</title>
        <authorList>
            <consortium name="The Broad Institute Genomics Platform"/>
            <consortium name="The Broad Institute Genome Sequencing Center for Infectious Disease"/>
            <person name="Wu L."/>
            <person name="Ma J."/>
        </authorList>
    </citation>
    <scope>NUCLEOTIDE SEQUENCE [LARGE SCALE GENOMIC DNA]</scope>
    <source>
        <strain evidence="3">CGMCC 1.15772</strain>
    </source>
</reference>
<sequence>MTAVLALPAVLLLRLLGWRGQRQEQTRYTTTRVHSEWPESARPEVSRGRR</sequence>
<name>A0ABW1YCF2_9DEIO</name>